<dbReference type="Pfam" id="PF02515">
    <property type="entry name" value="CoA_transf_3"/>
    <property type="match status" value="1"/>
</dbReference>
<proteinExistence type="predicted"/>
<dbReference type="InterPro" id="IPR003673">
    <property type="entry name" value="CoA-Trfase_fam_III"/>
</dbReference>
<dbReference type="Gene3D" id="3.40.50.10540">
    <property type="entry name" value="Crotonobetainyl-coa:carnitine coa-transferase, domain 1"/>
    <property type="match status" value="1"/>
</dbReference>
<dbReference type="PANTHER" id="PTHR48207">
    <property type="entry name" value="SUCCINATE--HYDROXYMETHYLGLUTARATE COA-TRANSFERASE"/>
    <property type="match status" value="1"/>
</dbReference>
<accession>A0A158IAA4</accession>
<dbReference type="RefSeq" id="WP_060858809.1">
    <property type="nucleotide sequence ID" value="NZ_FCOC02000031.1"/>
</dbReference>
<sequence length="392" mass="42267">MSDFLDQYRGNGPLRDITVLDFTQMMMGPVATQLLGDMGALVIKVERPVSGEWERSYNPRGRRLHGESPYFLAMNRNKLAMTADLTNADDRAMICDLVKHCDVVVENFRPGVMERLGLGYDALLEHNPRLVYASGSGYGPKGPLIHRPGQDMLLQCMSGLAANSGPADGPPVPVGAPVLDASTAFLLAFSIVSAVHGARANGTPRLVQASLLGTALLIQCQEALVAMNTDLEWQRSEAGIAAPWTDAPYGVYETADGFIAMSMTPRAKLAGIFSLPAAMIDCTDDEWFLKRDEVNLVLKERLKHKPAAQWIDELTEAGMWVAPVQSVSEMVGQEQTAANSYVEEISTPGGNSVRAIGLPVTMSGMDGVNRLPVPYIGEHDAVVRAALRGTGT</sequence>
<evidence type="ECO:0000256" key="1">
    <source>
        <dbReference type="ARBA" id="ARBA00022679"/>
    </source>
</evidence>
<dbReference type="PANTHER" id="PTHR48207:SF4">
    <property type="entry name" value="BLL6097 PROTEIN"/>
    <property type="match status" value="1"/>
</dbReference>
<dbReference type="InterPro" id="IPR050483">
    <property type="entry name" value="CoA-transferase_III_domain"/>
</dbReference>
<dbReference type="EMBL" id="FCOC02000031">
    <property type="protein sequence ID" value="SAL53532.1"/>
    <property type="molecule type" value="Genomic_DNA"/>
</dbReference>
<gene>
    <name evidence="2" type="ORF">AWB64_05845</name>
</gene>
<evidence type="ECO:0000313" key="2">
    <source>
        <dbReference type="EMBL" id="SAL53532.1"/>
    </source>
</evidence>
<dbReference type="InterPro" id="IPR044855">
    <property type="entry name" value="CoA-Trfase_III_dom3_sf"/>
</dbReference>
<protein>
    <submittedName>
        <fullName evidence="2">Formyl-CoA transferase</fullName>
    </submittedName>
</protein>
<keyword evidence="1 2" id="KW-0808">Transferase</keyword>
<dbReference type="OrthoDB" id="9058532at2"/>
<dbReference type="Gene3D" id="3.30.1540.10">
    <property type="entry name" value="formyl-coa transferase, domain 3"/>
    <property type="match status" value="1"/>
</dbReference>
<dbReference type="GO" id="GO:0008410">
    <property type="term" value="F:CoA-transferase activity"/>
    <property type="evidence" value="ECO:0007669"/>
    <property type="project" value="TreeGrafter"/>
</dbReference>
<dbReference type="Proteomes" id="UP000054893">
    <property type="component" value="Unassembled WGS sequence"/>
</dbReference>
<dbReference type="SUPFAM" id="SSF89796">
    <property type="entry name" value="CoA-transferase family III (CaiB/BaiF)"/>
    <property type="match status" value="1"/>
</dbReference>
<dbReference type="AlphaFoldDB" id="A0A158IAA4"/>
<name>A0A158IAA4_CABSO</name>
<reference evidence="2 3" key="1">
    <citation type="submission" date="2016-01" db="EMBL/GenBank/DDBJ databases">
        <authorList>
            <person name="Oliw E.H."/>
        </authorList>
    </citation>
    <scope>NUCLEOTIDE SEQUENCE [LARGE SCALE GENOMIC DNA]</scope>
    <source>
        <strain evidence="2">LMG 22029</strain>
    </source>
</reference>
<dbReference type="InterPro" id="IPR023606">
    <property type="entry name" value="CoA-Trfase_III_dom_1_sf"/>
</dbReference>
<organism evidence="2 3">
    <name type="scientific">Caballeronia sordidicola</name>
    <name type="common">Burkholderia sordidicola</name>
    <dbReference type="NCBI Taxonomy" id="196367"/>
    <lineage>
        <taxon>Bacteria</taxon>
        <taxon>Pseudomonadati</taxon>
        <taxon>Pseudomonadota</taxon>
        <taxon>Betaproteobacteria</taxon>
        <taxon>Burkholderiales</taxon>
        <taxon>Burkholderiaceae</taxon>
        <taxon>Caballeronia</taxon>
    </lineage>
</organism>
<evidence type="ECO:0000313" key="3">
    <source>
        <dbReference type="Proteomes" id="UP000054893"/>
    </source>
</evidence>